<evidence type="ECO:0000313" key="1">
    <source>
        <dbReference type="EMBL" id="MCE7010186.1"/>
    </source>
</evidence>
<organism evidence="1 2">
    <name type="scientific">Kibdelosporangium philippinense</name>
    <dbReference type="NCBI Taxonomy" id="211113"/>
    <lineage>
        <taxon>Bacteria</taxon>
        <taxon>Bacillati</taxon>
        <taxon>Actinomycetota</taxon>
        <taxon>Actinomycetes</taxon>
        <taxon>Pseudonocardiales</taxon>
        <taxon>Pseudonocardiaceae</taxon>
        <taxon>Kibdelosporangium</taxon>
    </lineage>
</organism>
<proteinExistence type="predicted"/>
<reference evidence="1 2" key="1">
    <citation type="submission" date="2021-12" db="EMBL/GenBank/DDBJ databases">
        <title>Genome sequence of Kibdelosporangium philippinense ATCC 49844.</title>
        <authorList>
            <person name="Fedorov E.A."/>
            <person name="Omeragic M."/>
            <person name="Shalygina K.F."/>
            <person name="Maclea K.S."/>
        </authorList>
    </citation>
    <scope>NUCLEOTIDE SEQUENCE [LARGE SCALE GENOMIC DNA]</scope>
    <source>
        <strain evidence="1 2">ATCC 49844</strain>
    </source>
</reference>
<protein>
    <submittedName>
        <fullName evidence="1">Uncharacterized protein</fullName>
    </submittedName>
</protein>
<evidence type="ECO:0000313" key="2">
    <source>
        <dbReference type="Proteomes" id="UP001521150"/>
    </source>
</evidence>
<gene>
    <name evidence="1" type="ORF">LWC34_46395</name>
</gene>
<dbReference type="EMBL" id="JAJVCN010000004">
    <property type="protein sequence ID" value="MCE7010186.1"/>
    <property type="molecule type" value="Genomic_DNA"/>
</dbReference>
<keyword evidence="2" id="KW-1185">Reference proteome</keyword>
<name>A0ABS8ZR14_9PSEU</name>
<accession>A0ABS8ZR14</accession>
<comment type="caution">
    <text evidence="1">The sequence shown here is derived from an EMBL/GenBank/DDBJ whole genome shotgun (WGS) entry which is preliminary data.</text>
</comment>
<dbReference type="Proteomes" id="UP001521150">
    <property type="component" value="Unassembled WGS sequence"/>
</dbReference>
<sequence>MDELDLVKQLKDVPPLRPEAYERARATLGTAMAQTQTLQRPDAAVLSRKWFSLARLGIKGRIGIGVAGAVAAGAAVVMVASTSVPTPAPTEATAQEAVVEAPLMKLATSIKASGGQLPGDASLVIRSTTAPDGKPYVVYSLYTDKGAVFFAESKKDLPGAVSRGADLADPSDARTLAAARAAASGDLDKARVQMVNATKNVWGLDLSPAEQQKIWDAAQAETMKLLKEKGVANPQPKPRPTGKALEEAISNNVRTNATNALFLGAANPEVRAGVLRLISSISDVKVDKSTVKDRPTLVITAGPSVFGGHSEGILTIDAETGLPLRSDTKPAPKSDGPAAVATYDSKRVTVADVVAGKF</sequence>